<protein>
    <submittedName>
        <fullName evidence="2">F-box domain, Leucine-rich repeat domain, L domain-like protein</fullName>
    </submittedName>
</protein>
<dbReference type="InterPro" id="IPR001810">
    <property type="entry name" value="F-box_dom"/>
</dbReference>
<dbReference type="Pfam" id="PF08387">
    <property type="entry name" value="FBD"/>
    <property type="match status" value="1"/>
</dbReference>
<accession>A0A2U1P1D5</accession>
<dbReference type="InterPro" id="IPR006566">
    <property type="entry name" value="FBD"/>
</dbReference>
<feature type="domain" description="F-box" evidence="1">
    <location>
        <begin position="1"/>
        <end position="45"/>
    </location>
</feature>
<dbReference type="OrthoDB" id="1705475at2759"/>
<keyword evidence="3" id="KW-1185">Reference proteome</keyword>
<comment type="caution">
    <text evidence="2">The sequence shown here is derived from an EMBL/GenBank/DDBJ whole genome shotgun (WGS) entry which is preliminary data.</text>
</comment>
<sequence>MDTLSNLPEDVLSNILSLMPTKYAVRTSILSKRWRYNWTLVTNIDIDCCNPFHGVENCCSFVDHVLKNCKTSEIRLFRLRFGGLWVQRSRMTKWIDEAVRLKVRELEVISGLPELPISFFTCKTITKLHIENHSCSKIMEWQTPFNLPSLKTLNMFVYRSPSLNAFKLIRGCPILESLSLAVSWQTWFLRLEQKAKPENYEESEESHWIDPKSVPTCMLMNLKTMKFEKCMARKDDIQFLEYMLRNAKVLKTLTIMCESGVMEEEFRLCAKLLNCSKASKYYTTNCLIFKYISNFLSTQRALMLQLALNSTALEKLHVTNTDISNAEDLTLLAKNCCNSLISLKIGSCYLSKLEDAFRYAVRLEHFGGGYIWDEEEKLSQFGSYIPRLSVERGECKLLVSFARNCANLTIVGLQLGGLIALAKGCTNLECLEKDGTTDLQLDNGIPAMLMGCSKFERLDITLWHGGLTDVGLEYIGKYGANLRSLSLTRKGNSDADL</sequence>
<dbReference type="CDD" id="cd22160">
    <property type="entry name" value="F-box_AtFBL13-like"/>
    <property type="match status" value="1"/>
</dbReference>
<dbReference type="InterPro" id="IPR032675">
    <property type="entry name" value="LRR_dom_sf"/>
</dbReference>
<evidence type="ECO:0000313" key="3">
    <source>
        <dbReference type="Proteomes" id="UP000245207"/>
    </source>
</evidence>
<dbReference type="Proteomes" id="UP000245207">
    <property type="component" value="Unassembled WGS sequence"/>
</dbReference>
<proteinExistence type="predicted"/>
<dbReference type="Gene3D" id="3.80.10.10">
    <property type="entry name" value="Ribonuclease Inhibitor"/>
    <property type="match status" value="1"/>
</dbReference>
<organism evidence="2 3">
    <name type="scientific">Artemisia annua</name>
    <name type="common">Sweet wormwood</name>
    <dbReference type="NCBI Taxonomy" id="35608"/>
    <lineage>
        <taxon>Eukaryota</taxon>
        <taxon>Viridiplantae</taxon>
        <taxon>Streptophyta</taxon>
        <taxon>Embryophyta</taxon>
        <taxon>Tracheophyta</taxon>
        <taxon>Spermatophyta</taxon>
        <taxon>Magnoliopsida</taxon>
        <taxon>eudicotyledons</taxon>
        <taxon>Gunneridae</taxon>
        <taxon>Pentapetalae</taxon>
        <taxon>asterids</taxon>
        <taxon>campanulids</taxon>
        <taxon>Asterales</taxon>
        <taxon>Asteraceae</taxon>
        <taxon>Asteroideae</taxon>
        <taxon>Anthemideae</taxon>
        <taxon>Artemisiinae</taxon>
        <taxon>Artemisia</taxon>
    </lineage>
</organism>
<evidence type="ECO:0000259" key="1">
    <source>
        <dbReference type="PROSITE" id="PS50181"/>
    </source>
</evidence>
<dbReference type="InterPro" id="IPR055411">
    <property type="entry name" value="LRR_FXL15/At3g58940/PEG3-like"/>
</dbReference>
<gene>
    <name evidence="2" type="ORF">CTI12_AA200930</name>
</gene>
<dbReference type="AlphaFoldDB" id="A0A2U1P1D5"/>
<dbReference type="InterPro" id="IPR053781">
    <property type="entry name" value="F-box_AtFBL13-like"/>
</dbReference>
<dbReference type="EMBL" id="PKPP01001841">
    <property type="protein sequence ID" value="PWA79548.1"/>
    <property type="molecule type" value="Genomic_DNA"/>
</dbReference>
<dbReference type="InterPro" id="IPR050232">
    <property type="entry name" value="FBL13/AtMIF1-like"/>
</dbReference>
<reference evidence="2 3" key="1">
    <citation type="journal article" date="2018" name="Mol. Plant">
        <title>The genome of Artemisia annua provides insight into the evolution of Asteraceae family and artemisinin biosynthesis.</title>
        <authorList>
            <person name="Shen Q."/>
            <person name="Zhang L."/>
            <person name="Liao Z."/>
            <person name="Wang S."/>
            <person name="Yan T."/>
            <person name="Shi P."/>
            <person name="Liu M."/>
            <person name="Fu X."/>
            <person name="Pan Q."/>
            <person name="Wang Y."/>
            <person name="Lv Z."/>
            <person name="Lu X."/>
            <person name="Zhang F."/>
            <person name="Jiang W."/>
            <person name="Ma Y."/>
            <person name="Chen M."/>
            <person name="Hao X."/>
            <person name="Li L."/>
            <person name="Tang Y."/>
            <person name="Lv G."/>
            <person name="Zhou Y."/>
            <person name="Sun X."/>
            <person name="Brodelius P.E."/>
            <person name="Rose J.K.C."/>
            <person name="Tang K."/>
        </authorList>
    </citation>
    <scope>NUCLEOTIDE SEQUENCE [LARGE SCALE GENOMIC DNA]</scope>
    <source>
        <strain evidence="3">cv. Huhao1</strain>
        <tissue evidence="2">Leaf</tissue>
    </source>
</reference>
<dbReference type="Pfam" id="PF24758">
    <property type="entry name" value="LRR_At5g56370"/>
    <property type="match status" value="1"/>
</dbReference>
<dbReference type="SUPFAM" id="SSF52047">
    <property type="entry name" value="RNI-like"/>
    <property type="match status" value="1"/>
</dbReference>
<dbReference type="PROSITE" id="PS50181">
    <property type="entry name" value="FBOX"/>
    <property type="match status" value="1"/>
</dbReference>
<dbReference type="PANTHER" id="PTHR31900">
    <property type="entry name" value="F-BOX/RNI SUPERFAMILY PROTEIN-RELATED"/>
    <property type="match status" value="1"/>
</dbReference>
<dbReference type="Pfam" id="PF00646">
    <property type="entry name" value="F-box"/>
    <property type="match status" value="1"/>
</dbReference>
<name>A0A2U1P1D5_ARTAN</name>
<dbReference type="SUPFAM" id="SSF81383">
    <property type="entry name" value="F-box domain"/>
    <property type="match status" value="1"/>
</dbReference>
<evidence type="ECO:0000313" key="2">
    <source>
        <dbReference type="EMBL" id="PWA79548.1"/>
    </source>
</evidence>
<dbReference type="InterPro" id="IPR036047">
    <property type="entry name" value="F-box-like_dom_sf"/>
</dbReference>
<dbReference type="PANTHER" id="PTHR31900:SF31">
    <property type="entry name" value="F-BOX_LRR-REPEAT PROTEIN 13-LIKE"/>
    <property type="match status" value="1"/>
</dbReference>